<dbReference type="EMBL" id="JAACJM010000262">
    <property type="protein sequence ID" value="KAF5334344.1"/>
    <property type="molecule type" value="Genomic_DNA"/>
</dbReference>
<dbReference type="AlphaFoldDB" id="A0A8H5C416"/>
<evidence type="ECO:0000256" key="1">
    <source>
        <dbReference type="SAM" id="MobiDB-lite"/>
    </source>
</evidence>
<protein>
    <submittedName>
        <fullName evidence="2">Uncharacterized protein</fullName>
    </submittedName>
</protein>
<proteinExistence type="predicted"/>
<keyword evidence="3" id="KW-1185">Reference proteome</keyword>
<feature type="compositionally biased region" description="Low complexity" evidence="1">
    <location>
        <begin position="86"/>
        <end position="97"/>
    </location>
</feature>
<evidence type="ECO:0000313" key="2">
    <source>
        <dbReference type="EMBL" id="KAF5334344.1"/>
    </source>
</evidence>
<evidence type="ECO:0000313" key="3">
    <source>
        <dbReference type="Proteomes" id="UP000559256"/>
    </source>
</evidence>
<feature type="region of interest" description="Disordered" evidence="1">
    <location>
        <begin position="80"/>
        <end position="100"/>
    </location>
</feature>
<gene>
    <name evidence="2" type="ORF">D9758_018240</name>
</gene>
<organism evidence="2 3">
    <name type="scientific">Tetrapyrgos nigripes</name>
    <dbReference type="NCBI Taxonomy" id="182062"/>
    <lineage>
        <taxon>Eukaryota</taxon>
        <taxon>Fungi</taxon>
        <taxon>Dikarya</taxon>
        <taxon>Basidiomycota</taxon>
        <taxon>Agaricomycotina</taxon>
        <taxon>Agaricomycetes</taxon>
        <taxon>Agaricomycetidae</taxon>
        <taxon>Agaricales</taxon>
        <taxon>Marasmiineae</taxon>
        <taxon>Marasmiaceae</taxon>
        <taxon>Tetrapyrgos</taxon>
    </lineage>
</organism>
<dbReference type="OrthoDB" id="3112857at2759"/>
<sequence length="202" mass="21702">MSLALIKGRRCGEGIRTRTGKLNLIRFSSLKTGLYATRLQNHYLLLPRLDLRADCLWTPETLDIKSLSLKALNLEARQLQGGGDDSGSSSDGSESSSVPDLTIPNKCDDQCSDWQVCFGVDECCTDSMGSSLVVCLNCIVANKGGSEADAQSFYDSQYFQGCEDAGANVKERTVSAAIGLHGTRQWQSVMAIAVAVAVLLVV</sequence>
<accession>A0A8H5C416</accession>
<reference evidence="2 3" key="1">
    <citation type="journal article" date="2020" name="ISME J.">
        <title>Uncovering the hidden diversity of litter-decomposition mechanisms in mushroom-forming fungi.</title>
        <authorList>
            <person name="Floudas D."/>
            <person name="Bentzer J."/>
            <person name="Ahren D."/>
            <person name="Johansson T."/>
            <person name="Persson P."/>
            <person name="Tunlid A."/>
        </authorList>
    </citation>
    <scope>NUCLEOTIDE SEQUENCE [LARGE SCALE GENOMIC DNA]</scope>
    <source>
        <strain evidence="2 3">CBS 291.85</strain>
    </source>
</reference>
<comment type="caution">
    <text evidence="2">The sequence shown here is derived from an EMBL/GenBank/DDBJ whole genome shotgun (WGS) entry which is preliminary data.</text>
</comment>
<name>A0A8H5C416_9AGAR</name>
<dbReference type="Proteomes" id="UP000559256">
    <property type="component" value="Unassembled WGS sequence"/>
</dbReference>